<evidence type="ECO:0000313" key="2">
    <source>
        <dbReference type="Proteomes" id="UP001144978"/>
    </source>
</evidence>
<evidence type="ECO:0000313" key="1">
    <source>
        <dbReference type="EMBL" id="KAJ2985112.1"/>
    </source>
</evidence>
<accession>A0ACC1P0T4</accession>
<dbReference type="Proteomes" id="UP001144978">
    <property type="component" value="Unassembled WGS sequence"/>
</dbReference>
<proteinExistence type="predicted"/>
<sequence>MAVSRKVLARDRHSGYLSNWHDRKSRLLSFLPPADMLHSLLLTSSLILGLASSCSAGLLGRNVNYRRSIPHDGQYIDVNSGNNATEWWWVQAGGPAENGGAPPSLHVTFYQGYPLTPLREAAGGSNAPEFYIVLNGAFPNGTVFAYTLPATSSSVTHAGEAVDGHLGRRRGLPQLCRSLDVTVALNAPELGVTGTLEIQEQ</sequence>
<reference evidence="1" key="1">
    <citation type="submission" date="2022-08" db="EMBL/GenBank/DDBJ databases">
        <title>Genome Sequence of Pycnoporus sanguineus.</title>
        <authorList>
            <person name="Buettner E."/>
        </authorList>
    </citation>
    <scope>NUCLEOTIDE SEQUENCE</scope>
    <source>
        <strain evidence="1">CG-C14</strain>
    </source>
</reference>
<name>A0ACC1P0T4_9APHY</name>
<organism evidence="1 2">
    <name type="scientific">Trametes sanguinea</name>
    <dbReference type="NCBI Taxonomy" id="158606"/>
    <lineage>
        <taxon>Eukaryota</taxon>
        <taxon>Fungi</taxon>
        <taxon>Dikarya</taxon>
        <taxon>Basidiomycota</taxon>
        <taxon>Agaricomycotina</taxon>
        <taxon>Agaricomycetes</taxon>
        <taxon>Polyporales</taxon>
        <taxon>Polyporaceae</taxon>
        <taxon>Trametes</taxon>
    </lineage>
</organism>
<comment type="caution">
    <text evidence="1">The sequence shown here is derived from an EMBL/GenBank/DDBJ whole genome shotgun (WGS) entry which is preliminary data.</text>
</comment>
<dbReference type="EMBL" id="JANSHE010003655">
    <property type="protein sequence ID" value="KAJ2985112.1"/>
    <property type="molecule type" value="Genomic_DNA"/>
</dbReference>
<gene>
    <name evidence="1" type="ORF">NUW54_g10259</name>
</gene>
<keyword evidence="2" id="KW-1185">Reference proteome</keyword>
<protein>
    <submittedName>
        <fullName evidence="1">Uncharacterized protein</fullName>
    </submittedName>
</protein>